<evidence type="ECO:0000256" key="1">
    <source>
        <dbReference type="SAM" id="Phobius"/>
    </source>
</evidence>
<evidence type="ECO:0000313" key="3">
    <source>
        <dbReference type="Proteomes" id="UP000887116"/>
    </source>
</evidence>
<gene>
    <name evidence="2" type="ORF">TNCT_509391</name>
</gene>
<feature type="transmembrane region" description="Helical" evidence="1">
    <location>
        <begin position="26"/>
        <end position="48"/>
    </location>
</feature>
<dbReference type="Proteomes" id="UP000887116">
    <property type="component" value="Unassembled WGS sequence"/>
</dbReference>
<keyword evidence="1" id="KW-0472">Membrane</keyword>
<comment type="caution">
    <text evidence="2">The sequence shown here is derived from an EMBL/GenBank/DDBJ whole genome shotgun (WGS) entry which is preliminary data.</text>
</comment>
<organism evidence="2 3">
    <name type="scientific">Trichonephila clavata</name>
    <name type="common">Joro spider</name>
    <name type="synonym">Nephila clavata</name>
    <dbReference type="NCBI Taxonomy" id="2740835"/>
    <lineage>
        <taxon>Eukaryota</taxon>
        <taxon>Metazoa</taxon>
        <taxon>Ecdysozoa</taxon>
        <taxon>Arthropoda</taxon>
        <taxon>Chelicerata</taxon>
        <taxon>Arachnida</taxon>
        <taxon>Araneae</taxon>
        <taxon>Araneomorphae</taxon>
        <taxon>Entelegynae</taxon>
        <taxon>Araneoidea</taxon>
        <taxon>Nephilidae</taxon>
        <taxon>Trichonephila</taxon>
    </lineage>
</organism>
<protein>
    <submittedName>
        <fullName evidence="2">Uncharacterized protein</fullName>
    </submittedName>
</protein>
<name>A0A8X6LAX9_TRICU</name>
<keyword evidence="1" id="KW-1133">Transmembrane helix</keyword>
<dbReference type="EMBL" id="BMAO01015455">
    <property type="protein sequence ID" value="GFR01777.1"/>
    <property type="molecule type" value="Genomic_DNA"/>
</dbReference>
<dbReference type="AlphaFoldDB" id="A0A8X6LAX9"/>
<accession>A0A8X6LAX9</accession>
<keyword evidence="1" id="KW-0812">Transmembrane</keyword>
<proteinExistence type="predicted"/>
<sequence>MWCQHAEVPVHYDATALNHFLQQMELALVGLLLSLPDLTSISFLFGFFSSVRTSIQSLEEFFDRIGFKASEILEMPGITQRE</sequence>
<reference evidence="2" key="1">
    <citation type="submission" date="2020-07" db="EMBL/GenBank/DDBJ databases">
        <title>Multicomponent nature underlies the extraordinary mechanical properties of spider dragline silk.</title>
        <authorList>
            <person name="Kono N."/>
            <person name="Nakamura H."/>
            <person name="Mori M."/>
            <person name="Yoshida Y."/>
            <person name="Ohtoshi R."/>
            <person name="Malay A.D."/>
            <person name="Moran D.A.P."/>
            <person name="Tomita M."/>
            <person name="Numata K."/>
            <person name="Arakawa K."/>
        </authorList>
    </citation>
    <scope>NUCLEOTIDE SEQUENCE</scope>
</reference>
<evidence type="ECO:0000313" key="2">
    <source>
        <dbReference type="EMBL" id="GFR01777.1"/>
    </source>
</evidence>
<keyword evidence="3" id="KW-1185">Reference proteome</keyword>